<dbReference type="GO" id="GO:0004315">
    <property type="term" value="F:3-oxoacyl-[acyl-carrier-protein] synthase activity"/>
    <property type="evidence" value="ECO:0007669"/>
    <property type="project" value="TreeGrafter"/>
</dbReference>
<name>A0A2A5WPM8_9GAMM</name>
<dbReference type="PANTHER" id="PTHR11712:SF336">
    <property type="entry name" value="3-OXOACYL-[ACYL-CARRIER-PROTEIN] SYNTHASE, MITOCHONDRIAL"/>
    <property type="match status" value="1"/>
</dbReference>
<evidence type="ECO:0000313" key="6">
    <source>
        <dbReference type="EMBL" id="PDH38490.1"/>
    </source>
</evidence>
<comment type="caution">
    <text evidence="6">The sequence shown here is derived from an EMBL/GenBank/DDBJ whole genome shotgun (WGS) entry which is preliminary data.</text>
</comment>
<dbReference type="PANTHER" id="PTHR11712">
    <property type="entry name" value="POLYKETIDE SYNTHASE-RELATED"/>
    <property type="match status" value="1"/>
</dbReference>
<sequence length="617" mass="65904">MSRLPVIVGFGGVNPAGRSSSHHAYRRLVIDSLSSSDAGRTYAALAAMMQLRDEDMDEPLKQHILDHTLVRKIESNLFDPDDILVHKSARLNASAEPITFTVKKNQLPDQIPEDWSISEAEGTVQVTVPDGLDVLFRDSRQSEVNSAGQLPSGFKPDSLYQSRSHPRGLQLTVYGASDAINSLGIPWDEIRARVPADQMAVYASSAMGQLDDNGTGNMLRASLMGKRVSSRNCALGLAEMTADFINAYILGSVGSTGANVGACATFLYNLRQGIADIRSGKFRVVMVGASEAPITPEVIDGYKTMGALATDEELNKLDGITSGTDHRRACRPFSNNCGFTLAEASQFVILFDDELALETGANVHGSVADVFINADGFKKSIPGPGIGNYVTMGKAAGIIRSILGEDALKHRSYIQAHGTGTPQNRVTESHIFSEIARAFGIEDWPVAAIKSYLGHSLATASGDQIATTLGAWAHGIIPGIQTVSQIADDVHQSHLNFLLEHHEIDPAKMDAALINSKGFGGNNATAVILSPTVTRDMLTQKHGASALKEHASRNEAVQASCADYDEAAINGGNGTIYNFGVGVVEGDELTLSDRAISIPGQTLDINLSVENPYQDMT</sequence>
<organism evidence="6 7">
    <name type="scientific">OM182 bacterium MED-G24</name>
    <dbReference type="NCBI Taxonomy" id="1986255"/>
    <lineage>
        <taxon>Bacteria</taxon>
        <taxon>Pseudomonadati</taxon>
        <taxon>Pseudomonadota</taxon>
        <taxon>Gammaproteobacteria</taxon>
        <taxon>OMG group</taxon>
        <taxon>OM182 clade</taxon>
    </lineage>
</organism>
<reference evidence="6 7" key="1">
    <citation type="submission" date="2017-08" db="EMBL/GenBank/DDBJ databases">
        <title>Fine stratification of microbial communities through a metagenomic profile of the photic zone.</title>
        <authorList>
            <person name="Haro-Moreno J.M."/>
            <person name="Lopez-Perez M."/>
            <person name="De La Torre J."/>
            <person name="Picazo A."/>
            <person name="Camacho A."/>
            <person name="Rodriguez-Valera F."/>
        </authorList>
    </citation>
    <scope>NUCLEOTIDE SEQUENCE [LARGE SCALE GENOMIC DNA]</scope>
    <source>
        <strain evidence="6">MED-G24</strain>
    </source>
</reference>
<dbReference type="Pfam" id="PF00109">
    <property type="entry name" value="ketoacyl-synt"/>
    <property type="match status" value="1"/>
</dbReference>
<dbReference type="GO" id="GO:0005829">
    <property type="term" value="C:cytosol"/>
    <property type="evidence" value="ECO:0007669"/>
    <property type="project" value="TreeGrafter"/>
</dbReference>
<dbReference type="InterPro" id="IPR014030">
    <property type="entry name" value="Ketoacyl_synth_N"/>
</dbReference>
<dbReference type="InterPro" id="IPR000794">
    <property type="entry name" value="Beta-ketoacyl_synthase"/>
</dbReference>
<dbReference type="GO" id="GO:0006633">
    <property type="term" value="P:fatty acid biosynthetic process"/>
    <property type="evidence" value="ECO:0007669"/>
    <property type="project" value="TreeGrafter"/>
</dbReference>
<dbReference type="InterPro" id="IPR020841">
    <property type="entry name" value="PKS_Beta-ketoAc_synthase_dom"/>
</dbReference>
<dbReference type="SMART" id="SM00825">
    <property type="entry name" value="PKS_KS"/>
    <property type="match status" value="1"/>
</dbReference>
<dbReference type="InterPro" id="IPR014031">
    <property type="entry name" value="Ketoacyl_synth_C"/>
</dbReference>
<dbReference type="PROSITE" id="PS52004">
    <property type="entry name" value="KS3_2"/>
    <property type="match status" value="1"/>
</dbReference>
<dbReference type="Gene3D" id="3.40.47.10">
    <property type="match status" value="1"/>
</dbReference>
<dbReference type="CDD" id="cd00828">
    <property type="entry name" value="elong_cond_enzymes"/>
    <property type="match status" value="1"/>
</dbReference>
<evidence type="ECO:0000256" key="3">
    <source>
        <dbReference type="ARBA" id="ARBA00022679"/>
    </source>
</evidence>
<proteinExistence type="inferred from homology"/>
<dbReference type="EMBL" id="NTKD01000036">
    <property type="protein sequence ID" value="PDH38490.1"/>
    <property type="molecule type" value="Genomic_DNA"/>
</dbReference>
<evidence type="ECO:0000256" key="1">
    <source>
        <dbReference type="ARBA" id="ARBA00005194"/>
    </source>
</evidence>
<protein>
    <submittedName>
        <fullName evidence="6">Beta-ketoacyl synthase</fullName>
    </submittedName>
</protein>
<evidence type="ECO:0000256" key="2">
    <source>
        <dbReference type="ARBA" id="ARBA00008467"/>
    </source>
</evidence>
<dbReference type="Proteomes" id="UP000219327">
    <property type="component" value="Unassembled WGS sequence"/>
</dbReference>
<evidence type="ECO:0000259" key="5">
    <source>
        <dbReference type="PROSITE" id="PS52004"/>
    </source>
</evidence>
<comment type="pathway">
    <text evidence="1">Lipid metabolism; fatty acid biosynthesis.</text>
</comment>
<dbReference type="Pfam" id="PF02801">
    <property type="entry name" value="Ketoacyl-synt_C"/>
    <property type="match status" value="1"/>
</dbReference>
<dbReference type="AlphaFoldDB" id="A0A2A5WPM8"/>
<dbReference type="InterPro" id="IPR047224">
    <property type="entry name" value="FAS_alpha_su_C"/>
</dbReference>
<evidence type="ECO:0000256" key="4">
    <source>
        <dbReference type="RuleBase" id="RU003694"/>
    </source>
</evidence>
<dbReference type="SUPFAM" id="SSF53901">
    <property type="entry name" value="Thiolase-like"/>
    <property type="match status" value="2"/>
</dbReference>
<accession>A0A2A5WPM8</accession>
<comment type="similarity">
    <text evidence="2 4">Belongs to the thiolase-like superfamily. Beta-ketoacyl-ACP synthases family.</text>
</comment>
<gene>
    <name evidence="6" type="ORF">CNE99_06930</name>
</gene>
<dbReference type="InterPro" id="IPR016039">
    <property type="entry name" value="Thiolase-like"/>
</dbReference>
<evidence type="ECO:0000313" key="7">
    <source>
        <dbReference type="Proteomes" id="UP000219327"/>
    </source>
</evidence>
<feature type="domain" description="Ketosynthase family 3 (KS3)" evidence="5">
    <location>
        <begin position="1"/>
        <end position="530"/>
    </location>
</feature>
<keyword evidence="3 4" id="KW-0808">Transferase</keyword>